<protein>
    <submittedName>
        <fullName evidence="3">Phage tail fiber protein</fullName>
    </submittedName>
</protein>
<proteinExistence type="predicted"/>
<organism evidence="3 4">
    <name type="scientific">Herbiconiux daphne</name>
    <dbReference type="NCBI Taxonomy" id="2970914"/>
    <lineage>
        <taxon>Bacteria</taxon>
        <taxon>Bacillati</taxon>
        <taxon>Actinomycetota</taxon>
        <taxon>Actinomycetes</taxon>
        <taxon>Micrococcales</taxon>
        <taxon>Microbacteriaceae</taxon>
        <taxon>Herbiconiux</taxon>
    </lineage>
</organism>
<name>A0ABT2HAS2_9MICO</name>
<evidence type="ECO:0000313" key="3">
    <source>
        <dbReference type="EMBL" id="MCS5737068.1"/>
    </source>
</evidence>
<evidence type="ECO:0000259" key="2">
    <source>
        <dbReference type="Pfam" id="PF05662"/>
    </source>
</evidence>
<dbReference type="InterPro" id="IPR008635">
    <property type="entry name" value="Coiled_stalk_dom"/>
</dbReference>
<evidence type="ECO:0000313" key="4">
    <source>
        <dbReference type="Proteomes" id="UP001165586"/>
    </source>
</evidence>
<sequence length="202" mass="22160">MAVTTIATYNLDGTTVDFTVPFEYLSRSFVVITVRSQLTGTNQVLVQDTDYKWTSNTNIQLTSQPDAQFDEIEIKRVTSSIERIVTFQDGSIIRAADLNKAELQTMHIAEEARDAAQSSVQLDNNNNYDVLNRRLVHVADGQDPNDAVNMKQFAETITSATGILTQTQGVKDATDVIRGQAENARDIAVAQATKSTNQATAS</sequence>
<accession>A0ABT2HAS2</accession>
<dbReference type="RefSeq" id="WP_259543372.1">
    <property type="nucleotide sequence ID" value="NZ_JANLCJ010000386.1"/>
</dbReference>
<feature type="non-terminal residue" evidence="3">
    <location>
        <position position="202"/>
    </location>
</feature>
<feature type="domain" description="Bacteriophage T7 tail fibre protein-like N-terminal" evidence="1">
    <location>
        <begin position="2"/>
        <end position="129"/>
    </location>
</feature>
<dbReference type="Pfam" id="PF05662">
    <property type="entry name" value="YadA_stalk"/>
    <property type="match status" value="1"/>
</dbReference>
<dbReference type="Proteomes" id="UP001165586">
    <property type="component" value="Unassembled WGS sequence"/>
</dbReference>
<keyword evidence="4" id="KW-1185">Reference proteome</keyword>
<dbReference type="InterPro" id="IPR011049">
    <property type="entry name" value="Serralysin-like_metalloprot_C"/>
</dbReference>
<evidence type="ECO:0000259" key="1">
    <source>
        <dbReference type="Pfam" id="PF03906"/>
    </source>
</evidence>
<dbReference type="Pfam" id="PF03906">
    <property type="entry name" value="Phage_T7_tail"/>
    <property type="match status" value="1"/>
</dbReference>
<dbReference type="SUPFAM" id="SSF101967">
    <property type="entry name" value="Adhesin YadA, collagen-binding domain"/>
    <property type="match status" value="1"/>
</dbReference>
<dbReference type="InterPro" id="IPR005604">
    <property type="entry name" value="Phage_T7_tail_fibre-like_N"/>
</dbReference>
<feature type="domain" description="Trimeric autotransporter adhesin YadA-like stalk" evidence="2">
    <location>
        <begin position="134"/>
        <end position="174"/>
    </location>
</feature>
<comment type="caution">
    <text evidence="3">The sequence shown here is derived from an EMBL/GenBank/DDBJ whole genome shotgun (WGS) entry which is preliminary data.</text>
</comment>
<reference evidence="3" key="1">
    <citation type="submission" date="2022-08" db="EMBL/GenBank/DDBJ databases">
        <authorList>
            <person name="Deng Y."/>
            <person name="Han X.-F."/>
            <person name="Zhang Y.-Q."/>
        </authorList>
    </citation>
    <scope>NUCLEOTIDE SEQUENCE</scope>
    <source>
        <strain evidence="3">CPCC 203386</strain>
    </source>
</reference>
<dbReference type="EMBL" id="JANLCJ010000386">
    <property type="protein sequence ID" value="MCS5737068.1"/>
    <property type="molecule type" value="Genomic_DNA"/>
</dbReference>
<gene>
    <name evidence="3" type="ORF">N1032_25400</name>
</gene>
<dbReference type="Gene3D" id="2.150.10.10">
    <property type="entry name" value="Serralysin-like metalloprotease, C-terminal"/>
    <property type="match status" value="1"/>
</dbReference>